<evidence type="ECO:0000256" key="1">
    <source>
        <dbReference type="SAM" id="MobiDB-lite"/>
    </source>
</evidence>
<dbReference type="Proteomes" id="UP000606172">
    <property type="component" value="Unassembled WGS sequence"/>
</dbReference>
<organism evidence="3 4">
    <name type="scientific">Sinosporangium siamense</name>
    <dbReference type="NCBI Taxonomy" id="1367973"/>
    <lineage>
        <taxon>Bacteria</taxon>
        <taxon>Bacillati</taxon>
        <taxon>Actinomycetota</taxon>
        <taxon>Actinomycetes</taxon>
        <taxon>Streptosporangiales</taxon>
        <taxon>Streptosporangiaceae</taxon>
        <taxon>Sinosporangium</taxon>
    </lineage>
</organism>
<evidence type="ECO:0000313" key="3">
    <source>
        <dbReference type="EMBL" id="GII96081.1"/>
    </source>
</evidence>
<name>A0A919RLM4_9ACTN</name>
<accession>A0A919RLM4</accession>
<proteinExistence type="predicted"/>
<keyword evidence="4" id="KW-1185">Reference proteome</keyword>
<evidence type="ECO:0000313" key="4">
    <source>
        <dbReference type="Proteomes" id="UP000606172"/>
    </source>
</evidence>
<comment type="caution">
    <text evidence="3">The sequence shown here is derived from an EMBL/GenBank/DDBJ whole genome shotgun (WGS) entry which is preliminary data.</text>
</comment>
<dbReference type="InterPro" id="IPR038721">
    <property type="entry name" value="IS701-like_DDE_dom"/>
</dbReference>
<reference evidence="3" key="1">
    <citation type="submission" date="2021-01" db="EMBL/GenBank/DDBJ databases">
        <title>Whole genome shotgun sequence of Sinosporangium siamense NBRC 109515.</title>
        <authorList>
            <person name="Komaki H."/>
            <person name="Tamura T."/>
        </authorList>
    </citation>
    <scope>NUCLEOTIDE SEQUENCE</scope>
    <source>
        <strain evidence="3">NBRC 109515</strain>
    </source>
</reference>
<gene>
    <name evidence="3" type="ORF">Ssi02_63120</name>
</gene>
<dbReference type="EMBL" id="BOOW01000042">
    <property type="protein sequence ID" value="GII96081.1"/>
    <property type="molecule type" value="Genomic_DNA"/>
</dbReference>
<dbReference type="AlphaFoldDB" id="A0A919RLM4"/>
<dbReference type="Pfam" id="PF13546">
    <property type="entry name" value="DDE_5"/>
    <property type="match status" value="1"/>
</dbReference>
<protein>
    <recommendedName>
        <fullName evidence="2">Transposase IS701-like DDE domain-containing protein</fullName>
    </recommendedName>
</protein>
<feature type="compositionally biased region" description="Polar residues" evidence="1">
    <location>
        <begin position="71"/>
        <end position="102"/>
    </location>
</feature>
<sequence length="126" mass="13506">MLVVDETGDVKKGTGTVGVQRRYTGTAGRIENSAAPRPAAAMNSPITLASWSAWASPTFAKYRPSPVRAATATQVPPHSSTFPRMSASSITSKITQRISSITPRMGRVARARRDVSRSRGGRHKGR</sequence>
<feature type="region of interest" description="Disordered" evidence="1">
    <location>
        <begin position="70"/>
        <end position="126"/>
    </location>
</feature>
<feature type="domain" description="Transposase IS701-like DDE" evidence="2">
    <location>
        <begin position="2"/>
        <end position="66"/>
    </location>
</feature>
<evidence type="ECO:0000259" key="2">
    <source>
        <dbReference type="Pfam" id="PF13546"/>
    </source>
</evidence>